<organism evidence="2 3">
    <name type="scientific">Brassica oleracea var. oleracea</name>
    <dbReference type="NCBI Taxonomy" id="109376"/>
    <lineage>
        <taxon>Eukaryota</taxon>
        <taxon>Viridiplantae</taxon>
        <taxon>Streptophyta</taxon>
        <taxon>Embryophyta</taxon>
        <taxon>Tracheophyta</taxon>
        <taxon>Spermatophyta</taxon>
        <taxon>Magnoliopsida</taxon>
        <taxon>eudicotyledons</taxon>
        <taxon>Gunneridae</taxon>
        <taxon>Pentapetalae</taxon>
        <taxon>rosids</taxon>
        <taxon>malvids</taxon>
        <taxon>Brassicales</taxon>
        <taxon>Brassicaceae</taxon>
        <taxon>Brassiceae</taxon>
        <taxon>Brassica</taxon>
    </lineage>
</organism>
<reference evidence="2" key="2">
    <citation type="submission" date="2015-03" db="UniProtKB">
        <authorList>
            <consortium name="EnsemblPlants"/>
        </authorList>
    </citation>
    <scope>IDENTIFICATION</scope>
</reference>
<accession>A0A0D3E0T9</accession>
<feature type="compositionally biased region" description="Basic and acidic residues" evidence="1">
    <location>
        <begin position="108"/>
        <end position="123"/>
    </location>
</feature>
<feature type="region of interest" description="Disordered" evidence="1">
    <location>
        <begin position="94"/>
        <end position="133"/>
    </location>
</feature>
<dbReference type="Gramene" id="Bo9g009440.1">
    <property type="protein sequence ID" value="Bo9g009440.1"/>
    <property type="gene ID" value="Bo9g009440"/>
</dbReference>
<dbReference type="AlphaFoldDB" id="A0A0D3E0T9"/>
<name>A0A0D3E0T9_BRAOL</name>
<proteinExistence type="predicted"/>
<feature type="compositionally biased region" description="Basic and acidic residues" evidence="1">
    <location>
        <begin position="47"/>
        <end position="70"/>
    </location>
</feature>
<keyword evidence="3" id="KW-1185">Reference proteome</keyword>
<dbReference type="HOGENOM" id="CLU_1063018_0_0_1"/>
<evidence type="ECO:0000256" key="1">
    <source>
        <dbReference type="SAM" id="MobiDB-lite"/>
    </source>
</evidence>
<feature type="compositionally biased region" description="Basic and acidic residues" evidence="1">
    <location>
        <begin position="24"/>
        <end position="40"/>
    </location>
</feature>
<sequence length="262" mass="29885">MNLPPPPPFDRRQTPSYSRPQQDYSKERRFDDLHREDSRVFRNTHGRGRDGTKARWKPYDHGPAHKDRSSHTSVYREVYRGSNQHMSMPVRHLADNSNLPRTPLAAGEAREETSDSNKNHLISDRGTPLQDPNHDLPLEAFNEALGEVREVMLQYTSTADPTENAARRERVRQAEKQGQLEETAARIVRSSLANHAELQPTDANDHALVKEKSNKNHPLAAESCQSWKRQDLEDQEAEGILLEIALAKGRPHKTLKTNPSFI</sequence>
<evidence type="ECO:0000313" key="3">
    <source>
        <dbReference type="Proteomes" id="UP000032141"/>
    </source>
</evidence>
<reference evidence="2 3" key="1">
    <citation type="journal article" date="2014" name="Genome Biol.">
        <title>Transcriptome and methylome profiling reveals relics of genome dominance in the mesopolyploid Brassica oleracea.</title>
        <authorList>
            <person name="Parkin I.A."/>
            <person name="Koh C."/>
            <person name="Tang H."/>
            <person name="Robinson S.J."/>
            <person name="Kagale S."/>
            <person name="Clarke W.E."/>
            <person name="Town C.D."/>
            <person name="Nixon J."/>
            <person name="Krishnakumar V."/>
            <person name="Bidwell S.L."/>
            <person name="Denoeud F."/>
            <person name="Belcram H."/>
            <person name="Links M.G."/>
            <person name="Just J."/>
            <person name="Clarke C."/>
            <person name="Bender T."/>
            <person name="Huebert T."/>
            <person name="Mason A.S."/>
            <person name="Pires J.C."/>
            <person name="Barker G."/>
            <person name="Moore J."/>
            <person name="Walley P.G."/>
            <person name="Manoli S."/>
            <person name="Batley J."/>
            <person name="Edwards D."/>
            <person name="Nelson M.N."/>
            <person name="Wang X."/>
            <person name="Paterson A.H."/>
            <person name="King G."/>
            <person name="Bancroft I."/>
            <person name="Chalhoub B."/>
            <person name="Sharpe A.G."/>
        </authorList>
    </citation>
    <scope>NUCLEOTIDE SEQUENCE</scope>
    <source>
        <strain evidence="2 3">cv. TO1000</strain>
    </source>
</reference>
<feature type="compositionally biased region" description="Polar residues" evidence="1">
    <location>
        <begin position="14"/>
        <end position="23"/>
    </location>
</feature>
<dbReference type="EnsemblPlants" id="Bo9g009440.1">
    <property type="protein sequence ID" value="Bo9g009440.1"/>
    <property type="gene ID" value="Bo9g009440"/>
</dbReference>
<dbReference type="eggNOG" id="KOG1075">
    <property type="taxonomic scope" value="Eukaryota"/>
</dbReference>
<dbReference type="Proteomes" id="UP000032141">
    <property type="component" value="Chromosome C9"/>
</dbReference>
<protein>
    <submittedName>
        <fullName evidence="2">Uncharacterized protein</fullName>
    </submittedName>
</protein>
<feature type="region of interest" description="Disordered" evidence="1">
    <location>
        <begin position="1"/>
        <end position="75"/>
    </location>
</feature>
<evidence type="ECO:0000313" key="2">
    <source>
        <dbReference type="EnsemblPlants" id="Bo9g009440.1"/>
    </source>
</evidence>